<name>A0A4R6RGY7_9HYPH</name>
<keyword evidence="1" id="KW-1133">Transmembrane helix</keyword>
<evidence type="ECO:0000313" key="3">
    <source>
        <dbReference type="Proteomes" id="UP000294547"/>
    </source>
</evidence>
<dbReference type="EMBL" id="SNXY01000007">
    <property type="protein sequence ID" value="TDP85405.1"/>
    <property type="molecule type" value="Genomic_DNA"/>
</dbReference>
<gene>
    <name evidence="2" type="ORF">EDD54_2258</name>
</gene>
<reference evidence="2 3" key="1">
    <citation type="submission" date="2019-03" db="EMBL/GenBank/DDBJ databases">
        <title>Genomic Encyclopedia of Type Strains, Phase IV (KMG-IV): sequencing the most valuable type-strain genomes for metagenomic binning, comparative biology and taxonomic classification.</title>
        <authorList>
            <person name="Goeker M."/>
        </authorList>
    </citation>
    <scope>NUCLEOTIDE SEQUENCE [LARGE SCALE GENOMIC DNA]</scope>
    <source>
        <strain evidence="2 3">DSM 102969</strain>
    </source>
</reference>
<feature type="transmembrane region" description="Helical" evidence="1">
    <location>
        <begin position="21"/>
        <end position="50"/>
    </location>
</feature>
<dbReference type="Proteomes" id="UP000294547">
    <property type="component" value="Unassembled WGS sequence"/>
</dbReference>
<protein>
    <submittedName>
        <fullName evidence="2">Uncharacterized protein</fullName>
    </submittedName>
</protein>
<evidence type="ECO:0000256" key="1">
    <source>
        <dbReference type="SAM" id="Phobius"/>
    </source>
</evidence>
<keyword evidence="1" id="KW-0812">Transmembrane</keyword>
<accession>A0A4R6RGY7</accession>
<proteinExistence type="predicted"/>
<keyword evidence="1" id="KW-0472">Membrane</keyword>
<organism evidence="2 3">
    <name type="scientific">Oharaeibacter diazotrophicus</name>
    <dbReference type="NCBI Taxonomy" id="1920512"/>
    <lineage>
        <taxon>Bacteria</taxon>
        <taxon>Pseudomonadati</taxon>
        <taxon>Pseudomonadota</taxon>
        <taxon>Alphaproteobacteria</taxon>
        <taxon>Hyphomicrobiales</taxon>
        <taxon>Pleomorphomonadaceae</taxon>
        <taxon>Oharaeibacter</taxon>
    </lineage>
</organism>
<dbReference type="AlphaFoldDB" id="A0A4R6RGY7"/>
<feature type="transmembrane region" description="Helical" evidence="1">
    <location>
        <begin position="70"/>
        <end position="87"/>
    </location>
</feature>
<sequence length="179" mass="18415">MPRMIPRARPLAPLRPAAGSGRWVIAALALGLGIYAACAIIGFLIVTAMAADAPPAPSSTVVDLTPITSLAIQVIVALLGILAAAAADRLRRWLKIEEASRANALLHTALDRIVAGALATAQAEVGKADLSLDVRSRAAARAINASQERLPDLLRQTGATPGKLAGIIADKLNVQAARG</sequence>
<keyword evidence="3" id="KW-1185">Reference proteome</keyword>
<comment type="caution">
    <text evidence="2">The sequence shown here is derived from an EMBL/GenBank/DDBJ whole genome shotgun (WGS) entry which is preliminary data.</text>
</comment>
<evidence type="ECO:0000313" key="2">
    <source>
        <dbReference type="EMBL" id="TDP85405.1"/>
    </source>
</evidence>